<feature type="compositionally biased region" description="Polar residues" evidence="1">
    <location>
        <begin position="60"/>
        <end position="79"/>
    </location>
</feature>
<keyword evidence="3" id="KW-1185">Reference proteome</keyword>
<feature type="compositionally biased region" description="Basic and acidic residues" evidence="1">
    <location>
        <begin position="331"/>
        <end position="340"/>
    </location>
</feature>
<feature type="compositionally biased region" description="Low complexity" evidence="1">
    <location>
        <begin position="252"/>
        <end position="261"/>
    </location>
</feature>
<evidence type="ECO:0000256" key="1">
    <source>
        <dbReference type="SAM" id="MobiDB-lite"/>
    </source>
</evidence>
<dbReference type="EMBL" id="MCGR01000038">
    <property type="protein sequence ID" value="ORY75374.1"/>
    <property type="molecule type" value="Genomic_DNA"/>
</dbReference>
<feature type="compositionally biased region" description="Low complexity" evidence="1">
    <location>
        <begin position="97"/>
        <end position="115"/>
    </location>
</feature>
<accession>A0A1Y2EVU0</accession>
<dbReference type="InParanoid" id="A0A1Y2EVU0"/>
<feature type="region of interest" description="Disordered" evidence="1">
    <location>
        <begin position="152"/>
        <end position="340"/>
    </location>
</feature>
<dbReference type="Proteomes" id="UP000193467">
    <property type="component" value="Unassembled WGS sequence"/>
</dbReference>
<name>A0A1Y2EVU0_9BASI</name>
<proteinExistence type="predicted"/>
<feature type="compositionally biased region" description="Pro residues" evidence="1">
    <location>
        <begin position="116"/>
        <end position="136"/>
    </location>
</feature>
<evidence type="ECO:0000313" key="2">
    <source>
        <dbReference type="EMBL" id="ORY75374.1"/>
    </source>
</evidence>
<feature type="compositionally biased region" description="Low complexity" evidence="1">
    <location>
        <begin position="270"/>
        <end position="282"/>
    </location>
</feature>
<feature type="compositionally biased region" description="Basic and acidic residues" evidence="1">
    <location>
        <begin position="27"/>
        <end position="36"/>
    </location>
</feature>
<dbReference type="AlphaFoldDB" id="A0A1Y2EVU0"/>
<feature type="region of interest" description="Disordered" evidence="1">
    <location>
        <begin position="16"/>
        <end position="140"/>
    </location>
</feature>
<feature type="compositionally biased region" description="Pro residues" evidence="1">
    <location>
        <begin position="87"/>
        <end position="96"/>
    </location>
</feature>
<protein>
    <submittedName>
        <fullName evidence="2">Uncharacterized protein</fullName>
    </submittedName>
</protein>
<feature type="compositionally biased region" description="Polar residues" evidence="1">
    <location>
        <begin position="37"/>
        <end position="51"/>
    </location>
</feature>
<reference evidence="2 3" key="1">
    <citation type="submission" date="2016-07" db="EMBL/GenBank/DDBJ databases">
        <title>Pervasive Adenine N6-methylation of Active Genes in Fungi.</title>
        <authorList>
            <consortium name="DOE Joint Genome Institute"/>
            <person name="Mondo S.J."/>
            <person name="Dannebaum R.O."/>
            <person name="Kuo R.C."/>
            <person name="Labutti K."/>
            <person name="Haridas S."/>
            <person name="Kuo A."/>
            <person name="Salamov A."/>
            <person name="Ahrendt S.R."/>
            <person name="Lipzen A."/>
            <person name="Sullivan W."/>
            <person name="Andreopoulos W.B."/>
            <person name="Clum A."/>
            <person name="Lindquist E."/>
            <person name="Daum C."/>
            <person name="Ramamoorthy G.K."/>
            <person name="Gryganskyi A."/>
            <person name="Culley D."/>
            <person name="Magnuson J.K."/>
            <person name="James T.Y."/>
            <person name="O'Malley M.A."/>
            <person name="Stajich J.E."/>
            <person name="Spatafora J.W."/>
            <person name="Visel A."/>
            <person name="Grigoriev I.V."/>
        </authorList>
    </citation>
    <scope>NUCLEOTIDE SEQUENCE [LARGE SCALE GENOMIC DNA]</scope>
    <source>
        <strain evidence="2 3">62-1032</strain>
    </source>
</reference>
<sequence length="340" mass="35604">MKEWEEWEEMDRAALLQEQQDQVQGERATKRQRVDNDQQQQALLSSTTITNGIRIAPKQSPFSSFTASKPSLSLTNGLSNGRKRSPASPPSPPSPPHSHNSATASNSNSHSTPNAQPQPIPLAQPHPQPSPPPLYLPPVTELESTEIGFIAGLTGGVDGVAKGKGKGRAREEEEESDGAPAEGGDARGGRSWAEEEVLGEGGCTQMVLPPSSLPPPTSSPLPSRADSHHAQADVHSNLEPVSQHPPSLPHGLQTSTPSTLSRPPPPQPTPNSRSTTHTSTSTELAYAHPDPAPKLGQSGPAAGNGNGEGEGESLGLTEGISAFLSGELEGEGEREGEEGR</sequence>
<evidence type="ECO:0000313" key="3">
    <source>
        <dbReference type="Proteomes" id="UP000193467"/>
    </source>
</evidence>
<organism evidence="2 3">
    <name type="scientific">Leucosporidium creatinivorum</name>
    <dbReference type="NCBI Taxonomy" id="106004"/>
    <lineage>
        <taxon>Eukaryota</taxon>
        <taxon>Fungi</taxon>
        <taxon>Dikarya</taxon>
        <taxon>Basidiomycota</taxon>
        <taxon>Pucciniomycotina</taxon>
        <taxon>Microbotryomycetes</taxon>
        <taxon>Leucosporidiales</taxon>
        <taxon>Leucosporidium</taxon>
    </lineage>
</organism>
<comment type="caution">
    <text evidence="2">The sequence shown here is derived from an EMBL/GenBank/DDBJ whole genome shotgun (WGS) entry which is preliminary data.</text>
</comment>
<gene>
    <name evidence="2" type="ORF">BCR35DRAFT_306363</name>
</gene>